<dbReference type="RefSeq" id="WP_065481018.1">
    <property type="nucleotide sequence ID" value="NZ_MBEE01000105.1"/>
</dbReference>
<comment type="caution">
    <text evidence="5">The sequence shown here is derived from an EMBL/GenBank/DDBJ whole genome shotgun (WGS) entry which is preliminary data.</text>
</comment>
<gene>
    <name evidence="5" type="ORF">A5677_18710</name>
</gene>
<evidence type="ECO:0000313" key="5">
    <source>
        <dbReference type="EMBL" id="OCB55487.1"/>
    </source>
</evidence>
<feature type="coiled-coil region" evidence="1">
    <location>
        <begin position="106"/>
        <end position="133"/>
    </location>
</feature>
<feature type="compositionally biased region" description="Pro residues" evidence="2">
    <location>
        <begin position="481"/>
        <end position="490"/>
    </location>
</feature>
<evidence type="ECO:0000259" key="4">
    <source>
        <dbReference type="Pfam" id="PF22905"/>
    </source>
</evidence>
<dbReference type="InterPro" id="IPR025331">
    <property type="entry name" value="TNT"/>
</dbReference>
<organism evidence="5 6">
    <name type="scientific">Mycobacterium malmoense</name>
    <dbReference type="NCBI Taxonomy" id="1780"/>
    <lineage>
        <taxon>Bacteria</taxon>
        <taxon>Bacillati</taxon>
        <taxon>Actinomycetota</taxon>
        <taxon>Actinomycetes</taxon>
        <taxon>Mycobacteriales</taxon>
        <taxon>Mycobacteriaceae</taxon>
        <taxon>Mycobacterium</taxon>
    </lineage>
</organism>
<name>A0A1B9D8X3_MYCMA</name>
<evidence type="ECO:0000256" key="1">
    <source>
        <dbReference type="SAM" id="Coils"/>
    </source>
</evidence>
<feature type="region of interest" description="Disordered" evidence="2">
    <location>
        <begin position="425"/>
        <end position="490"/>
    </location>
</feature>
<evidence type="ECO:0000256" key="2">
    <source>
        <dbReference type="SAM" id="MobiDB-lite"/>
    </source>
</evidence>
<proteinExistence type="predicted"/>
<dbReference type="OrthoDB" id="4509678at2"/>
<accession>A0A1B9D8X3</accession>
<feature type="domain" description="TNT" evidence="3">
    <location>
        <begin position="546"/>
        <end position="643"/>
    </location>
</feature>
<dbReference type="Proteomes" id="UP000092683">
    <property type="component" value="Unassembled WGS sequence"/>
</dbReference>
<dbReference type="InterPro" id="IPR054469">
    <property type="entry name" value="Pred_hydrolase_N"/>
</dbReference>
<keyword evidence="1" id="KW-0175">Coiled coil</keyword>
<sequence>MQLRYISVAALIAEASGDPWAINKSLQAGSPGQISSLAEVFHRAGRCTAEAQHAFEQARKRFDAAWNRRDGGHPINDSAEVQRVTQSLGLQSLQLPKIGVDLETIAASLAEAQKAAEGEIATLENQLQTLDDLIGQAVAMEQAGNLSAEDRHTLDTLIHNCESDAIDDTKAALAQLHSIRNRYSDGLRSSLSNLRTDGYDPASLHDVDADGSPKATEAQLQALADLRRITDQAVVDQMGKVRAAQEALNKAMADLYTHGPGSPEGEAANASLPKLKADLAHALDDLGKIPDYRGIDPTSITTTPDGRFMFTYTVDGQPVQVYGQLKNGSGEFFDQAMGTSYTFSGGKLTGMRTPDPGKVEATPEPLWSAITLAVGGPELKAGGEAAWQGLKTLFSREALQGLSADNVLPRALSAAEMRAAIAEADLPPHGSPIPDVSGQPVPGIDHPAPPPVVEHAPHTGGGELPAEHAPAGPHAPVAADSPPPWVPPDAPAPPPLPPEHDLFHGYHPVEPGPEFTNPDGSLIYPDDTLPTKPYAVPGTVIPDASLQEGTVLSRFGYPSGGYLAPDGTPFAQVALPPPSAVKPYYQYVVADPTALPPGWHIEQSEVAPWFHQPGGGEQFRIIDEFGNTGSVEELVRYGFLRRIR</sequence>
<evidence type="ECO:0000313" key="6">
    <source>
        <dbReference type="Proteomes" id="UP000092683"/>
    </source>
</evidence>
<evidence type="ECO:0000259" key="3">
    <source>
        <dbReference type="Pfam" id="PF14021"/>
    </source>
</evidence>
<evidence type="ECO:0008006" key="7">
    <source>
        <dbReference type="Google" id="ProtNLM"/>
    </source>
</evidence>
<feature type="compositionally biased region" description="Low complexity" evidence="2">
    <location>
        <begin position="467"/>
        <end position="480"/>
    </location>
</feature>
<dbReference type="Pfam" id="PF22905">
    <property type="entry name" value="Hydro_N_hd"/>
    <property type="match status" value="1"/>
</dbReference>
<dbReference type="EMBL" id="MBEE01000105">
    <property type="protein sequence ID" value="OCB55487.1"/>
    <property type="molecule type" value="Genomic_DNA"/>
</dbReference>
<feature type="domain" description="Predicted hydrolase N-terminal" evidence="4">
    <location>
        <begin position="1"/>
        <end position="195"/>
    </location>
</feature>
<dbReference type="GO" id="GO:0050135">
    <property type="term" value="F:NADP+ nucleosidase activity"/>
    <property type="evidence" value="ECO:0007669"/>
    <property type="project" value="InterPro"/>
</dbReference>
<reference evidence="5 6" key="1">
    <citation type="submission" date="2016-06" db="EMBL/GenBank/DDBJ databases">
        <authorList>
            <person name="Kjaerup R.B."/>
            <person name="Dalgaard T.S."/>
            <person name="Juul-Madsen H.R."/>
        </authorList>
    </citation>
    <scope>NUCLEOTIDE SEQUENCE [LARGE SCALE GENOMIC DNA]</scope>
    <source>
        <strain evidence="5 6">E3012</strain>
    </source>
</reference>
<dbReference type="Pfam" id="PF14021">
    <property type="entry name" value="TNT"/>
    <property type="match status" value="1"/>
</dbReference>
<protein>
    <recommendedName>
        <fullName evidence="7">DUF4237 domain-containing protein</fullName>
    </recommendedName>
</protein>
<dbReference type="AlphaFoldDB" id="A0A1B9D8X3"/>